<dbReference type="AlphaFoldDB" id="A0A857N584"/>
<accession>A0A857N584</accession>
<dbReference type="PANTHER" id="PTHR30121:SF6">
    <property type="entry name" value="SLR6007 PROTEIN"/>
    <property type="match status" value="1"/>
</dbReference>
<feature type="compositionally biased region" description="Polar residues" evidence="1">
    <location>
        <begin position="35"/>
        <end position="50"/>
    </location>
</feature>
<dbReference type="SUPFAM" id="SSF52540">
    <property type="entry name" value="P-loop containing nucleoside triphosphate hydrolases"/>
    <property type="match status" value="1"/>
</dbReference>
<dbReference type="EMBL" id="CP047901">
    <property type="protein sequence ID" value="QHO63196.1"/>
    <property type="molecule type" value="Genomic_DNA"/>
</dbReference>
<feature type="domain" description="TraG P-loop" evidence="2">
    <location>
        <begin position="275"/>
        <end position="582"/>
    </location>
</feature>
<name>A0A857N584_9BACT</name>
<dbReference type="NCBIfam" id="NF045971">
    <property type="entry name" value="conju_CD1110"/>
    <property type="match status" value="1"/>
</dbReference>
<dbReference type="Gene3D" id="3.40.50.300">
    <property type="entry name" value="P-loop containing nucleotide triphosphate hydrolases"/>
    <property type="match status" value="1"/>
</dbReference>
<dbReference type="KEGG" id="caqa:MICH65_0215"/>
<dbReference type="Proteomes" id="UP000463983">
    <property type="component" value="Chromosome"/>
</dbReference>
<dbReference type="Gene3D" id="1.10.8.730">
    <property type="match status" value="1"/>
</dbReference>
<evidence type="ECO:0000313" key="4">
    <source>
        <dbReference type="Proteomes" id="UP000463983"/>
    </source>
</evidence>
<evidence type="ECO:0000259" key="2">
    <source>
        <dbReference type="Pfam" id="PF19044"/>
    </source>
</evidence>
<dbReference type="Pfam" id="PF19044">
    <property type="entry name" value="P-loop_TraG"/>
    <property type="match status" value="1"/>
</dbReference>
<evidence type="ECO:0000313" key="3">
    <source>
        <dbReference type="EMBL" id="QHO63196.1"/>
    </source>
</evidence>
<dbReference type="CDD" id="cd01127">
    <property type="entry name" value="TrwB_TraG_TraD_VirD4"/>
    <property type="match status" value="1"/>
</dbReference>
<dbReference type="PANTHER" id="PTHR30121">
    <property type="entry name" value="UNCHARACTERIZED PROTEIN YJGR-RELATED"/>
    <property type="match status" value="1"/>
</dbReference>
<sequence>MAFLPFLTKKTPTPNSAPPPPNLATTPKASPLTPPLSQLDNQHTSPNQPQKPGGEVNIQDIIAPPSIEVDFSHLKIGSTYFRTIFIAGYPRYVSANWLSPLINFDHSIDVSMFIYPVEVKGTLEQLRRRIAEMEAEISADIERGRIPQASTQAQLEDANSLQEQLVKGIERFFQFSLYITISADSKKELDTVTSQVQSLLGSLIIVSKIASYSQVEAFKSTLPYCKDKLLVTRNMDTTALSTTFPFTSSELTDNKGVLFGINEHNESLVIFDRFSMENANMLILATSGAGKSYAVKIEIMRSLMFGTHVIIIDPENEYEMLCKAVGGNYIAFNVSSNHKINPFQLADPDNSSEDEMGYKYLYLNSLLKIMLGSMSADEDAILNQALVLAYQQKGITQDPLTHTKEPPRMEDLYKALIGMEEPEAISLSRRLEKYVKGALKGIFDQQSNVSIDSPITVFTLRELADEIRPIVMFMILDYIWTQIRKELKRRLLVVDEAWYLMRHEDSAKVLQGLVKRARKYYLGVSIISQNADDFLGSPYGKAIVTNSAIQFLMKQSPAAIDEVAQVFYLSQGERSLLLSANVGEGLFFAGQNHIALRVVGSPDEHALATSKPQDILARQQQAKKEQSLSSAL</sequence>
<feature type="region of interest" description="Disordered" evidence="1">
    <location>
        <begin position="1"/>
        <end position="57"/>
    </location>
</feature>
<dbReference type="InterPro" id="IPR027417">
    <property type="entry name" value="P-loop_NTPase"/>
</dbReference>
<dbReference type="InterPro" id="IPR051162">
    <property type="entry name" value="T4SS_component"/>
</dbReference>
<protein>
    <submittedName>
        <fullName evidence="3">Type IV secretory pathway VirB4 component-like protein</fullName>
    </submittedName>
</protein>
<reference evidence="4" key="1">
    <citation type="journal article" date="2020" name="Microorganisms">
        <title>Complete Genome of a Member of a New Bacterial Lineage in the Microgenomates Group Reveals an Unusual Nucleotide Composition Disparity Between Two Strands of DNA and Limited Metabolic Potential.</title>
        <authorList>
            <person name="Kadnikov V.V."/>
            <person name="Mardanov A.V."/>
            <person name="Beletsky A.V."/>
            <person name="Karnachuk O.V."/>
            <person name="Ravin N.V."/>
        </authorList>
    </citation>
    <scope>NUCLEOTIDE SEQUENCE [LARGE SCALE GENOMIC DNA]</scope>
</reference>
<organism evidence="3 4">
    <name type="scientific">Candidatus Chazhemtobacterium aquaticus</name>
    <dbReference type="NCBI Taxonomy" id="2715735"/>
    <lineage>
        <taxon>Bacteria</taxon>
        <taxon>Candidatus Chazhemtobacteraceae</taxon>
        <taxon>Candidatus Chazhemtobacterium</taxon>
    </lineage>
</organism>
<evidence type="ECO:0000256" key="1">
    <source>
        <dbReference type="SAM" id="MobiDB-lite"/>
    </source>
</evidence>
<proteinExistence type="predicted"/>
<dbReference type="RefSeq" id="WP_161931589.1">
    <property type="nucleotide sequence ID" value="NZ_CP047901.1"/>
</dbReference>
<keyword evidence="4" id="KW-1185">Reference proteome</keyword>
<gene>
    <name evidence="3" type="ORF">MICH65_0215</name>
</gene>
<dbReference type="InterPro" id="IPR043964">
    <property type="entry name" value="P-loop_TraG"/>
</dbReference>